<dbReference type="Proteomes" id="UP000279860">
    <property type="component" value="Unassembled WGS sequence"/>
</dbReference>
<name>A0A3P1YRJ7_TANFO</name>
<evidence type="ECO:0000313" key="1">
    <source>
        <dbReference type="EMBL" id="RRD72446.1"/>
    </source>
</evidence>
<dbReference type="EMBL" id="RQYN01000050">
    <property type="protein sequence ID" value="RRD72446.1"/>
    <property type="molecule type" value="Genomic_DNA"/>
</dbReference>
<dbReference type="RefSeq" id="WP_124790643.1">
    <property type="nucleotide sequence ID" value="NZ_RQYN01000050.1"/>
</dbReference>
<dbReference type="AlphaFoldDB" id="A0A3P1YRJ7"/>
<comment type="caution">
    <text evidence="1">The sequence shown here is derived from an EMBL/GenBank/DDBJ whole genome shotgun (WGS) entry which is preliminary data.</text>
</comment>
<organism evidence="1 2">
    <name type="scientific">Tannerella forsythia</name>
    <name type="common">Bacteroides forsythus</name>
    <dbReference type="NCBI Taxonomy" id="28112"/>
    <lineage>
        <taxon>Bacteria</taxon>
        <taxon>Pseudomonadati</taxon>
        <taxon>Bacteroidota</taxon>
        <taxon>Bacteroidia</taxon>
        <taxon>Bacteroidales</taxon>
        <taxon>Tannerellaceae</taxon>
        <taxon>Tannerella</taxon>
    </lineage>
</organism>
<accession>A0A3P1YRJ7</accession>
<sequence>MKEKNGALKDAFTIIDHENKVCYTGRSFYDYAFERGYLLDGKGSQQEKIQEEKVTEEKGTFLNPDVEKRGEQEIRLQNAVSKDDFDTIMKLHAEGYKPSSDLIRALKKQKIKRHWPM</sequence>
<reference evidence="1 2" key="1">
    <citation type="submission" date="2018-11" db="EMBL/GenBank/DDBJ databases">
        <title>Genomes From Bacteria Associated with the Canine Oral Cavity: a Test Case for Automated Genome-Based Taxonomic Assignment.</title>
        <authorList>
            <person name="Coil D.A."/>
            <person name="Jospin G."/>
            <person name="Darling A.E."/>
            <person name="Wallis C."/>
            <person name="Davis I.J."/>
            <person name="Harris S."/>
            <person name="Eisen J.A."/>
            <person name="Holcombe L.J."/>
            <person name="O'Flynn C."/>
        </authorList>
    </citation>
    <scope>NUCLEOTIDE SEQUENCE [LARGE SCALE GENOMIC DNA]</scope>
    <source>
        <strain evidence="1 2">OH1426_COT-023</strain>
    </source>
</reference>
<gene>
    <name evidence="1" type="ORF">EII41_11175</name>
</gene>
<protein>
    <submittedName>
        <fullName evidence="1">Uncharacterized protein</fullName>
    </submittedName>
</protein>
<evidence type="ECO:0000313" key="2">
    <source>
        <dbReference type="Proteomes" id="UP000279860"/>
    </source>
</evidence>
<proteinExistence type="predicted"/>